<evidence type="ECO:0000313" key="2">
    <source>
        <dbReference type="EMBL" id="QGG51324.1"/>
    </source>
</evidence>
<keyword evidence="1" id="KW-1133">Transmembrane helix</keyword>
<sequence length="222" mass="24774">MSITLNIPKKKEITCDDYFFISKGAIYMTKNLTLRTEDFMTVGIYTSIYFALLFTISLLGYIPIFNAILPALIGIFGGVPFILFLAKTEKFGMITMSGTICGLIMMLMGGNGFYPLLTGLICGFIADILFIKLKSSTFSMTLSFAVFSLWTIGLYLPIYLHRTTYFSNITVQYGAEYANKLNSYIPDWTLLLFIVMTFATSLIGGLIGTKLLTKHFKKSGIV</sequence>
<keyword evidence="1" id="KW-0812">Transmembrane</keyword>
<dbReference type="Pfam" id="PF09605">
    <property type="entry name" value="Trep_Strep"/>
    <property type="match status" value="1"/>
</dbReference>
<dbReference type="EMBL" id="CP045835">
    <property type="protein sequence ID" value="QGG51324.1"/>
    <property type="molecule type" value="Genomic_DNA"/>
</dbReference>
<accession>A0ABX6D953</accession>
<dbReference type="Proteomes" id="UP000373269">
    <property type="component" value="Chromosome"/>
</dbReference>
<keyword evidence="1" id="KW-0472">Membrane</keyword>
<reference evidence="2 3" key="1">
    <citation type="submission" date="2019-11" db="EMBL/GenBank/DDBJ databases">
        <title>Whole Genome Sequencing and Comparative Genomic Analyses of Lysinibacillus pakistanensis LZH-9, a Halotolerant Strain with Excellent COD Removal Capability.</title>
        <authorList>
            <person name="Zhou H."/>
        </authorList>
    </citation>
    <scope>NUCLEOTIDE SEQUENCE [LARGE SCALE GENOMIC DNA]</scope>
    <source>
        <strain evidence="2 3">LZH-9</strain>
    </source>
</reference>
<evidence type="ECO:0000256" key="1">
    <source>
        <dbReference type="SAM" id="Phobius"/>
    </source>
</evidence>
<feature type="transmembrane region" description="Helical" evidence="1">
    <location>
        <begin position="138"/>
        <end position="158"/>
    </location>
</feature>
<keyword evidence="3" id="KW-1185">Reference proteome</keyword>
<feature type="transmembrane region" description="Helical" evidence="1">
    <location>
        <begin position="91"/>
        <end position="107"/>
    </location>
</feature>
<evidence type="ECO:0000313" key="3">
    <source>
        <dbReference type="Proteomes" id="UP000373269"/>
    </source>
</evidence>
<feature type="transmembrane region" description="Helical" evidence="1">
    <location>
        <begin position="68"/>
        <end position="86"/>
    </location>
</feature>
<protein>
    <submittedName>
        <fullName evidence="2">MptD family putative ECF transporter S component</fullName>
    </submittedName>
</protein>
<proteinExistence type="predicted"/>
<feature type="transmembrane region" description="Helical" evidence="1">
    <location>
        <begin position="39"/>
        <end position="62"/>
    </location>
</feature>
<gene>
    <name evidence="2" type="ORF">GDS87_10275</name>
</gene>
<name>A0ABX6D953_9BACI</name>
<organism evidence="2 3">
    <name type="scientific">Lysinibacillus pakistanensis</name>
    <dbReference type="NCBI Taxonomy" id="759811"/>
    <lineage>
        <taxon>Bacteria</taxon>
        <taxon>Bacillati</taxon>
        <taxon>Bacillota</taxon>
        <taxon>Bacilli</taxon>
        <taxon>Bacillales</taxon>
        <taxon>Bacillaceae</taxon>
        <taxon>Lysinibacillus</taxon>
    </lineage>
</organism>
<feature type="transmembrane region" description="Helical" evidence="1">
    <location>
        <begin position="188"/>
        <end position="208"/>
    </location>
</feature>
<dbReference type="InterPro" id="IPR011733">
    <property type="entry name" value="CHP02185_IM"/>
</dbReference>
<feature type="transmembrane region" description="Helical" evidence="1">
    <location>
        <begin position="113"/>
        <end position="131"/>
    </location>
</feature>
<dbReference type="NCBIfam" id="TIGR02185">
    <property type="entry name" value="Trep_Strep"/>
    <property type="match status" value="1"/>
</dbReference>